<dbReference type="SUPFAM" id="SSF48371">
    <property type="entry name" value="ARM repeat"/>
    <property type="match status" value="1"/>
</dbReference>
<keyword evidence="5" id="KW-1185">Reference proteome</keyword>
<feature type="compositionally biased region" description="Polar residues" evidence="2">
    <location>
        <begin position="356"/>
        <end position="372"/>
    </location>
</feature>
<dbReference type="PANTHER" id="PTHR31355">
    <property type="entry name" value="MICROTUBULE-ASSOCIATED PROTEIN TORTIFOLIA1"/>
    <property type="match status" value="1"/>
</dbReference>
<dbReference type="InterPro" id="IPR011989">
    <property type="entry name" value="ARM-like"/>
</dbReference>
<dbReference type="OMA" id="LIPCISE"/>
<dbReference type="InterPro" id="IPR033337">
    <property type="entry name" value="TORTIFOLIA1/SINE1-2"/>
</dbReference>
<organism evidence="4 5">
    <name type="scientific">Stylonychia lemnae</name>
    <name type="common">Ciliate</name>
    <dbReference type="NCBI Taxonomy" id="5949"/>
    <lineage>
        <taxon>Eukaryota</taxon>
        <taxon>Sar</taxon>
        <taxon>Alveolata</taxon>
        <taxon>Ciliophora</taxon>
        <taxon>Intramacronucleata</taxon>
        <taxon>Spirotrichea</taxon>
        <taxon>Stichotrichia</taxon>
        <taxon>Sporadotrichida</taxon>
        <taxon>Oxytrichidae</taxon>
        <taxon>Stylonychinae</taxon>
        <taxon>Stylonychia</taxon>
    </lineage>
</organism>
<feature type="region of interest" description="Disordered" evidence="2">
    <location>
        <begin position="508"/>
        <end position="695"/>
    </location>
</feature>
<feature type="region of interest" description="Disordered" evidence="2">
    <location>
        <begin position="319"/>
        <end position="457"/>
    </location>
</feature>
<feature type="compositionally biased region" description="Basic and acidic residues" evidence="2">
    <location>
        <begin position="618"/>
        <end position="633"/>
    </location>
</feature>
<dbReference type="InterPro" id="IPR016024">
    <property type="entry name" value="ARM-type_fold"/>
</dbReference>
<keyword evidence="1" id="KW-0175">Coiled coil</keyword>
<feature type="compositionally biased region" description="Basic and acidic residues" evidence="2">
    <location>
        <begin position="448"/>
        <end position="457"/>
    </location>
</feature>
<evidence type="ECO:0000313" key="4">
    <source>
        <dbReference type="EMBL" id="CDW71330.1"/>
    </source>
</evidence>
<dbReference type="EMBL" id="CCKQ01000269">
    <property type="protein sequence ID" value="CDW71330.1"/>
    <property type="molecule type" value="Genomic_DNA"/>
</dbReference>
<feature type="compositionally biased region" description="Low complexity" evidence="2">
    <location>
        <begin position="787"/>
        <end position="800"/>
    </location>
</feature>
<dbReference type="SUPFAM" id="SSF75712">
    <property type="entry name" value="Rad50 coiled-coil Zn hook"/>
    <property type="match status" value="1"/>
</dbReference>
<feature type="compositionally biased region" description="Polar residues" evidence="2">
    <location>
        <begin position="684"/>
        <end position="695"/>
    </location>
</feature>
<dbReference type="InterPro" id="IPR057600">
    <property type="entry name" value="TORTIFOLIA1/SINE1-2_N"/>
</dbReference>
<feature type="compositionally biased region" description="Basic and acidic residues" evidence="2">
    <location>
        <begin position="377"/>
        <end position="390"/>
    </location>
</feature>
<sequence length="1245" mass="143219">MSRLTAPPQGSMFPPPQESLFEFRKNLLSILSKFSDNHTMKTGMDEIRKFMTADITDNDRMNCFLSAISDQNEHMKPQQKKEQIKIYGLAAEIFEESLIPFIPKILATLQKKIKENTVQIHEAVSDALGQLVFFIINKVDDFTEKQELLENFFKLPMQLLEKSPNKTVQAGAAQCLSKVVQNSPEDVLSELLDDLTDKMILIMNQNSFKAHTPLLECIISLVFHVEQDFTPYASKFLPVLIEFIACNDWSTKKVAIDAIYSMTAIIKEEIIPFRLDILQVLNHCRFDKIKPVREATLETIKLIKEIGPPLDDEQLALIEDKPVKNSKQGPTAPSVKDRGNGSKSARPTKNGGAEEQNFSNIQPINKQTSVAQSKKPPVKDGKKPPLKDVQRSNTSVLMSKDEDQDVNNNVPNRNDKKVSSATLKRRAAQSPLREQTPNMTGGSSNNPDGDKSPVRKEFISVFKQMKNPNFFKDQSDIEIFEGKRPDNFEGMLTQQPIVEEVKIKKDMISSSAQNSDNEAQFQTSVTKQRAQKTDKINANAKREEKEQSISNPDQKNKDKDKNKKQPRPKFQKPQVQKKNDAFDNIMIYEPKQTGATIQKIQNEEQEIEENFIQSNKVSEQKHKFQDQPEDKQKLKQNKWVPPQEQEIIQEKQQNIFSPVKSPRKELRPQQNENQDDLTEDDNRSINSDYFQHGNNMSFNAQQNKQKEENFLNNYQKYKDDYDDVKPTESTPLRKSISLDNYAKYSQQQNYQENSQNTFNLDKENNYSELGRSGHKKSSVDLGQMPYSQPQQNNLNLSQQNISGNPSGIQQYADSYQYDYTQRLSVDQNSTTANLQGYQQVQNTPQKTLHNRNYTPSTLLYSQQSNLMSMGNDYQNTQQISKKSSIYDIQPTATTAQSLNLLQQSQNLYTSPLTSSISSLGPQNNSASTNNLVSSYQKLDTFQFSNLSQNVQLVMLQMEKMNQQQSLFMETVKNFQDNVKIEMAQIKTKVTELETQILELKVQCNNKINGDEVRDLINKKFNQLTEFKKEADNLQMKTNQYAQNLQNLRSTPIPMQNNFILPQPLNLYGQSLPSLDVQQQLLSPPYQEINHHDDYQFSNPGFANNNIGVTDFSQIQDEKKNVWKYIQGMVQRQQFNDAFLLALNAEDEMILIRLLSKTGSFEFEKLYEPQRDDLIKRSLMLLEGKEFIDILIPCISEAVDRFYMLMSRSMKELIIHKLSNMKYDRDFSEIQKLEIKRVTDKLSQVL</sequence>
<dbReference type="Proteomes" id="UP000039865">
    <property type="component" value="Unassembled WGS sequence"/>
</dbReference>
<evidence type="ECO:0000259" key="3">
    <source>
        <dbReference type="Pfam" id="PF24714"/>
    </source>
</evidence>
<gene>
    <name evidence="4" type="primary">Contig17800.g18923</name>
    <name evidence="4" type="ORF">STYLEM_273</name>
</gene>
<feature type="region of interest" description="Disordered" evidence="2">
    <location>
        <begin position="764"/>
        <end position="809"/>
    </location>
</feature>
<feature type="compositionally biased region" description="Polar residues" evidence="2">
    <location>
        <begin position="508"/>
        <end position="528"/>
    </location>
</feature>
<feature type="compositionally biased region" description="Polar residues" evidence="2">
    <location>
        <begin position="432"/>
        <end position="447"/>
    </location>
</feature>
<dbReference type="PANTHER" id="PTHR31355:SF7">
    <property type="entry name" value="MICROTUBULE-ASSOCIATED PROTEIN TORTIFOLIA1"/>
    <property type="match status" value="1"/>
</dbReference>
<feature type="compositionally biased region" description="Low complexity" evidence="2">
    <location>
        <begin position="643"/>
        <end position="655"/>
    </location>
</feature>
<feature type="domain" description="TORTIFOLIA1/SINE1-2 N-terminal" evidence="3">
    <location>
        <begin position="21"/>
        <end position="305"/>
    </location>
</feature>
<accession>A0A077ZPN3</accession>
<dbReference type="AlphaFoldDB" id="A0A077ZPN3"/>
<dbReference type="Pfam" id="PF24714">
    <property type="entry name" value="TOR1L1_N"/>
    <property type="match status" value="1"/>
</dbReference>
<feature type="coiled-coil region" evidence="1">
    <location>
        <begin position="975"/>
        <end position="1050"/>
    </location>
</feature>
<feature type="compositionally biased region" description="Basic and acidic residues" evidence="2">
    <location>
        <begin position="531"/>
        <end position="547"/>
    </location>
</feature>
<evidence type="ECO:0000256" key="1">
    <source>
        <dbReference type="SAM" id="Coils"/>
    </source>
</evidence>
<reference evidence="4 5" key="1">
    <citation type="submission" date="2014-06" db="EMBL/GenBank/DDBJ databases">
        <authorList>
            <person name="Swart Estienne"/>
        </authorList>
    </citation>
    <scope>NUCLEOTIDE SEQUENCE [LARGE SCALE GENOMIC DNA]</scope>
    <source>
        <strain evidence="4 5">130c</strain>
    </source>
</reference>
<evidence type="ECO:0000313" key="5">
    <source>
        <dbReference type="Proteomes" id="UP000039865"/>
    </source>
</evidence>
<evidence type="ECO:0000256" key="2">
    <source>
        <dbReference type="SAM" id="MobiDB-lite"/>
    </source>
</evidence>
<proteinExistence type="predicted"/>
<protein>
    <submittedName>
        <fullName evidence="4">Armadillo beta-catenin-like repeat-containing protein</fullName>
    </submittedName>
</protein>
<name>A0A077ZPN3_STYLE</name>
<dbReference type="InParanoid" id="A0A077ZPN3"/>
<dbReference type="OrthoDB" id="298726at2759"/>
<dbReference type="Gene3D" id="1.25.10.10">
    <property type="entry name" value="Leucine-rich Repeat Variant"/>
    <property type="match status" value="1"/>
</dbReference>
<dbReference type="GO" id="GO:0008017">
    <property type="term" value="F:microtubule binding"/>
    <property type="evidence" value="ECO:0007669"/>
    <property type="project" value="InterPro"/>
</dbReference>
<dbReference type="GO" id="GO:0005874">
    <property type="term" value="C:microtubule"/>
    <property type="evidence" value="ECO:0007669"/>
    <property type="project" value="InterPro"/>
</dbReference>
<feature type="compositionally biased region" description="Basic and acidic residues" evidence="2">
    <location>
        <begin position="554"/>
        <end position="563"/>
    </location>
</feature>